<gene>
    <name evidence="5" type="ORF">CXB51_002944</name>
</gene>
<keyword evidence="1" id="KW-0378">Hydrolase</keyword>
<dbReference type="InterPro" id="IPR039537">
    <property type="entry name" value="Retrotran_Ty1/copia-like"/>
</dbReference>
<feature type="region of interest" description="Disordered" evidence="2">
    <location>
        <begin position="1"/>
        <end position="34"/>
    </location>
</feature>
<dbReference type="EMBL" id="JAHUZN010000002">
    <property type="protein sequence ID" value="KAG8500820.1"/>
    <property type="molecule type" value="Genomic_DNA"/>
</dbReference>
<evidence type="ECO:0008006" key="7">
    <source>
        <dbReference type="Google" id="ProtNLM"/>
    </source>
</evidence>
<feature type="domain" description="GAG-pre-integrase" evidence="3">
    <location>
        <begin position="220"/>
        <end position="271"/>
    </location>
</feature>
<evidence type="ECO:0000259" key="4">
    <source>
        <dbReference type="Pfam" id="PF22936"/>
    </source>
</evidence>
<dbReference type="InterPro" id="IPR025724">
    <property type="entry name" value="GAG-pre-integrase_dom"/>
</dbReference>
<dbReference type="Pfam" id="PF13976">
    <property type="entry name" value="gag_pre-integrs"/>
    <property type="match status" value="1"/>
</dbReference>
<comment type="caution">
    <text evidence="5">The sequence shown here is derived from an EMBL/GenBank/DDBJ whole genome shotgun (WGS) entry which is preliminary data.</text>
</comment>
<dbReference type="GO" id="GO:0003676">
    <property type="term" value="F:nucleic acid binding"/>
    <property type="evidence" value="ECO:0007669"/>
    <property type="project" value="InterPro"/>
</dbReference>
<dbReference type="PANTHER" id="PTHR42648">
    <property type="entry name" value="TRANSPOSASE, PUTATIVE-RELATED"/>
    <property type="match status" value="1"/>
</dbReference>
<protein>
    <recommendedName>
        <fullName evidence="7">GAG-pre-integrase domain-containing protein</fullName>
    </recommendedName>
</protein>
<dbReference type="Proteomes" id="UP000701853">
    <property type="component" value="Chromosome 2"/>
</dbReference>
<sequence>MVSHQSTDPASNSTPPPTYRPSSTTRGRGRGRSSGTLIQCQLCGKMGHLVDRCYYQFDASYKSAGYKPPPSPQANVCMFGLGSLITPWVPSSMPIFPPTHVSARTPTTSHPQAYFETLEIVGDNAWYPDSGTTHHLTHLAASLGDSLSYNDPSKVYIGNGTALPIIFTGQSSLLTRARPLYMRYLLFVLGITRNLLSVSKFTRDNQDSSKNGFSSGSAYYFIASTSVPLSVWHSRLGHPCKDTLTKALLHCNIPFGANKEPLNCVACHLGKEYKLPFSKSLFEYSTPLQLVVADVLGPTPVPSNEFRYYVAFIDAYTRYIWVYFLRQKLKIVEAGLSMLAHASMPLTYWNNTFNSVVYLINRLPSSPLGNISPYEKLFQANGGRLYISRHVIFHKIIFPFKTTSSTTVPSMPSPQSSFKQLVLSPGHKSHTPSTSVPSTTTQVQPLLIAPLSSSPNPVHSLSNTSMFRPPNACTLDQPQPPPFVPLNSHTIITRSKANIFKPKAYMSTAPCILIHS</sequence>
<dbReference type="InterPro" id="IPR054722">
    <property type="entry name" value="PolX-like_BBD"/>
</dbReference>
<keyword evidence="1" id="KW-0645">Protease</keyword>
<evidence type="ECO:0000313" key="6">
    <source>
        <dbReference type="Proteomes" id="UP000701853"/>
    </source>
</evidence>
<dbReference type="OrthoDB" id="1937754at2759"/>
<keyword evidence="6" id="KW-1185">Reference proteome</keyword>
<dbReference type="PANTHER" id="PTHR42648:SF26">
    <property type="entry name" value="INTEGRASE CATALYTIC DOMAIN-CONTAINING PROTEIN"/>
    <property type="match status" value="1"/>
</dbReference>
<dbReference type="AlphaFoldDB" id="A0A8J5ZFP7"/>
<dbReference type="GO" id="GO:0006508">
    <property type="term" value="P:proteolysis"/>
    <property type="evidence" value="ECO:0007669"/>
    <property type="project" value="UniProtKB-KW"/>
</dbReference>
<dbReference type="SUPFAM" id="SSF53098">
    <property type="entry name" value="Ribonuclease H-like"/>
    <property type="match status" value="1"/>
</dbReference>
<dbReference type="InterPro" id="IPR036397">
    <property type="entry name" value="RNaseH_sf"/>
</dbReference>
<evidence type="ECO:0000313" key="5">
    <source>
        <dbReference type="EMBL" id="KAG8500820.1"/>
    </source>
</evidence>
<accession>A0A8J5ZFP7</accession>
<dbReference type="Gene3D" id="3.30.420.10">
    <property type="entry name" value="Ribonuclease H-like superfamily/Ribonuclease H"/>
    <property type="match status" value="1"/>
</dbReference>
<evidence type="ECO:0000259" key="3">
    <source>
        <dbReference type="Pfam" id="PF13976"/>
    </source>
</evidence>
<dbReference type="Pfam" id="PF22936">
    <property type="entry name" value="Pol_BBD"/>
    <property type="match status" value="1"/>
</dbReference>
<dbReference type="GO" id="GO:0008233">
    <property type="term" value="F:peptidase activity"/>
    <property type="evidence" value="ECO:0007669"/>
    <property type="project" value="UniProtKB-KW"/>
</dbReference>
<name>A0A8J5ZFP7_9ROSI</name>
<feature type="domain" description="Retrovirus-related Pol polyprotein from transposon TNT 1-94-like beta-barrel" evidence="4">
    <location>
        <begin position="126"/>
        <end position="203"/>
    </location>
</feature>
<evidence type="ECO:0000256" key="2">
    <source>
        <dbReference type="SAM" id="MobiDB-lite"/>
    </source>
</evidence>
<reference evidence="5 6" key="1">
    <citation type="journal article" date="2021" name="bioRxiv">
        <title>The Gossypium anomalum genome as a resource for cotton improvement and evolutionary analysis of hybrid incompatibility.</title>
        <authorList>
            <person name="Grover C.E."/>
            <person name="Yuan D."/>
            <person name="Arick M.A."/>
            <person name="Miller E.R."/>
            <person name="Hu G."/>
            <person name="Peterson D.G."/>
            <person name="Wendel J.F."/>
            <person name="Udall J.A."/>
        </authorList>
    </citation>
    <scope>NUCLEOTIDE SEQUENCE [LARGE SCALE GENOMIC DNA]</scope>
    <source>
        <strain evidence="5">JFW-Udall</strain>
        <tissue evidence="5">Leaf</tissue>
    </source>
</reference>
<proteinExistence type="predicted"/>
<feature type="compositionally biased region" description="Polar residues" evidence="2">
    <location>
        <begin position="1"/>
        <end position="12"/>
    </location>
</feature>
<evidence type="ECO:0000256" key="1">
    <source>
        <dbReference type="ARBA" id="ARBA00022670"/>
    </source>
</evidence>
<organism evidence="5 6">
    <name type="scientific">Gossypium anomalum</name>
    <dbReference type="NCBI Taxonomy" id="47600"/>
    <lineage>
        <taxon>Eukaryota</taxon>
        <taxon>Viridiplantae</taxon>
        <taxon>Streptophyta</taxon>
        <taxon>Embryophyta</taxon>
        <taxon>Tracheophyta</taxon>
        <taxon>Spermatophyta</taxon>
        <taxon>Magnoliopsida</taxon>
        <taxon>eudicotyledons</taxon>
        <taxon>Gunneridae</taxon>
        <taxon>Pentapetalae</taxon>
        <taxon>rosids</taxon>
        <taxon>malvids</taxon>
        <taxon>Malvales</taxon>
        <taxon>Malvaceae</taxon>
        <taxon>Malvoideae</taxon>
        <taxon>Gossypium</taxon>
    </lineage>
</organism>
<dbReference type="InterPro" id="IPR012337">
    <property type="entry name" value="RNaseH-like_sf"/>
</dbReference>